<evidence type="ECO:0000313" key="2">
    <source>
        <dbReference type="EMBL" id="SKB74157.1"/>
    </source>
</evidence>
<evidence type="ECO:0000313" key="3">
    <source>
        <dbReference type="Proteomes" id="UP000190230"/>
    </source>
</evidence>
<proteinExistence type="predicted"/>
<feature type="transmembrane region" description="Helical" evidence="1">
    <location>
        <begin position="61"/>
        <end position="78"/>
    </location>
</feature>
<feature type="transmembrane region" description="Helical" evidence="1">
    <location>
        <begin position="37"/>
        <end position="54"/>
    </location>
</feature>
<protein>
    <recommendedName>
        <fullName evidence="4">O-antigen ligase like membrane protein</fullName>
    </recommendedName>
</protein>
<gene>
    <name evidence="2" type="ORF">SAMN05660776_2752</name>
</gene>
<feature type="transmembrane region" description="Helical" evidence="1">
    <location>
        <begin position="334"/>
        <end position="351"/>
    </location>
</feature>
<reference evidence="3" key="1">
    <citation type="submission" date="2017-02" db="EMBL/GenBank/DDBJ databases">
        <authorList>
            <person name="Varghese N."/>
            <person name="Submissions S."/>
        </authorList>
    </citation>
    <scope>NUCLEOTIDE SEQUENCE [LARGE SCALE GENOMIC DNA]</scope>
    <source>
        <strain evidence="3">DSM 23405</strain>
    </source>
</reference>
<dbReference type="Proteomes" id="UP000190230">
    <property type="component" value="Unassembled WGS sequence"/>
</dbReference>
<sequence>MVVQQGENNLYTYFTKIIIISLAIAPAFALGSDNRNLILIFVMSISPILIFTFRKLYKSDLLLLTFIASITLFPSILHPQSMRWSTVLYSYMFCLTFMSYYRLLLSGKLEINSYLKLLRFLILAYFITLILQQLSVLTGLPIINLSNYSIEEPWKLNSLSSEPSHSARILSLLMYSFISVKEVVIDKRYNFLNAFKEDKWLWYAFIWTMVTMGSATAFIFLPLVLLKFLKNRNIILPLSILLLIGFILFNINYIPVERVINVVEATLTFNPDEIIKADHSASFRIVPSIVLISFLDLTSAESWFGHGVDSVSSFMYQYIPYGGEEISGGGFLQVWYEYGLITFIIITIFSIKNTIRKNDFLTYAFWFMLIFIYGVNNQIVWLCVILLFTNKYFINNKKLFN</sequence>
<dbReference type="STRING" id="241145.SAMN05660776_2752"/>
<feature type="transmembrane region" description="Helical" evidence="1">
    <location>
        <begin position="117"/>
        <end position="143"/>
    </location>
</feature>
<keyword evidence="3" id="KW-1185">Reference proteome</keyword>
<evidence type="ECO:0008006" key="4">
    <source>
        <dbReference type="Google" id="ProtNLM"/>
    </source>
</evidence>
<keyword evidence="1" id="KW-0812">Transmembrane</keyword>
<organism evidence="2 3">
    <name type="scientific">Salegentibacter holothuriorum</name>
    <dbReference type="NCBI Taxonomy" id="241145"/>
    <lineage>
        <taxon>Bacteria</taxon>
        <taxon>Pseudomonadati</taxon>
        <taxon>Bacteroidota</taxon>
        <taxon>Flavobacteriia</taxon>
        <taxon>Flavobacteriales</taxon>
        <taxon>Flavobacteriaceae</taxon>
        <taxon>Salegentibacter</taxon>
    </lineage>
</organism>
<dbReference type="RefSeq" id="WP_079721598.1">
    <property type="nucleotide sequence ID" value="NZ_FUYY01000006.1"/>
</dbReference>
<evidence type="ECO:0000256" key="1">
    <source>
        <dbReference type="SAM" id="Phobius"/>
    </source>
</evidence>
<feature type="transmembrane region" description="Helical" evidence="1">
    <location>
        <begin position="234"/>
        <end position="254"/>
    </location>
</feature>
<keyword evidence="1" id="KW-1133">Transmembrane helix</keyword>
<dbReference type="EMBL" id="FUYY01000006">
    <property type="protein sequence ID" value="SKB74157.1"/>
    <property type="molecule type" value="Genomic_DNA"/>
</dbReference>
<keyword evidence="1" id="KW-0472">Membrane</keyword>
<name>A0A1T5DQU6_9FLAO</name>
<dbReference type="AlphaFoldDB" id="A0A1T5DQU6"/>
<dbReference type="OrthoDB" id="1093343at2"/>
<accession>A0A1T5DQU6</accession>
<feature type="transmembrane region" description="Helical" evidence="1">
    <location>
        <begin position="200"/>
        <end position="228"/>
    </location>
</feature>
<feature type="transmembrane region" description="Helical" evidence="1">
    <location>
        <begin position="363"/>
        <end position="388"/>
    </location>
</feature>
<feature type="transmembrane region" description="Helical" evidence="1">
    <location>
        <begin position="12"/>
        <end position="31"/>
    </location>
</feature>
<feature type="transmembrane region" description="Helical" evidence="1">
    <location>
        <begin position="84"/>
        <end position="105"/>
    </location>
</feature>